<sequence length="196" mass="22703">MFDATNREQNAENKFIDVTFDLFGIPRYAPQQQADLAIAQAEIRKLQQENAFLRKQLAPKPLTAIARQFSSPGEPTGFKLIHVIARSHLFLQRLRSNLCRLRINTRRILDVHYSDRNLFGFLIHIGYETELRSQLSKFNIIVRDGFDPLDLSIIRDHTLVNEPIDCKSGLVDLEDLASYDFVPPYKYYTGRILDHV</sequence>
<dbReference type="EMBL" id="CH476734">
    <property type="protein sequence ID" value="EIE79529.1"/>
    <property type="molecule type" value="Genomic_DNA"/>
</dbReference>
<organism evidence="2 3">
    <name type="scientific">Rhizopus delemar (strain RA 99-880 / ATCC MYA-4621 / FGSC 9543 / NRRL 43880)</name>
    <name type="common">Mucormycosis agent</name>
    <name type="synonym">Rhizopus arrhizus var. delemar</name>
    <dbReference type="NCBI Taxonomy" id="246409"/>
    <lineage>
        <taxon>Eukaryota</taxon>
        <taxon>Fungi</taxon>
        <taxon>Fungi incertae sedis</taxon>
        <taxon>Mucoromycota</taxon>
        <taxon>Mucoromycotina</taxon>
        <taxon>Mucoromycetes</taxon>
        <taxon>Mucorales</taxon>
        <taxon>Mucorineae</taxon>
        <taxon>Rhizopodaceae</taxon>
        <taxon>Rhizopus</taxon>
    </lineage>
</organism>
<dbReference type="AlphaFoldDB" id="I1BTJ9"/>
<name>I1BTJ9_RHIO9</name>
<accession>I1BTJ9</accession>
<proteinExistence type="predicted"/>
<reference evidence="2 3" key="1">
    <citation type="journal article" date="2009" name="PLoS Genet.">
        <title>Genomic analysis of the basal lineage fungus Rhizopus oryzae reveals a whole-genome duplication.</title>
        <authorList>
            <person name="Ma L.-J."/>
            <person name="Ibrahim A.S."/>
            <person name="Skory C."/>
            <person name="Grabherr M.G."/>
            <person name="Burger G."/>
            <person name="Butler M."/>
            <person name="Elias M."/>
            <person name="Idnurm A."/>
            <person name="Lang B.F."/>
            <person name="Sone T."/>
            <person name="Abe A."/>
            <person name="Calvo S.E."/>
            <person name="Corrochano L.M."/>
            <person name="Engels R."/>
            <person name="Fu J."/>
            <person name="Hansberg W."/>
            <person name="Kim J.-M."/>
            <person name="Kodira C.D."/>
            <person name="Koehrsen M.J."/>
            <person name="Liu B."/>
            <person name="Miranda-Saavedra D."/>
            <person name="O'Leary S."/>
            <person name="Ortiz-Castellanos L."/>
            <person name="Poulter R."/>
            <person name="Rodriguez-Romero J."/>
            <person name="Ruiz-Herrera J."/>
            <person name="Shen Y.-Q."/>
            <person name="Zeng Q."/>
            <person name="Galagan J."/>
            <person name="Birren B.W."/>
            <person name="Cuomo C.A."/>
            <person name="Wickes B.L."/>
        </authorList>
    </citation>
    <scope>NUCLEOTIDE SEQUENCE [LARGE SCALE GENOMIC DNA]</scope>
    <source>
        <strain evidence="3">RA 99-880 / ATCC MYA-4621 / FGSC 9543 / NRRL 43880</strain>
    </source>
</reference>
<protein>
    <submittedName>
        <fullName evidence="2">Uncharacterized protein</fullName>
    </submittedName>
</protein>
<keyword evidence="1" id="KW-0175">Coiled coil</keyword>
<dbReference type="VEuPathDB" id="FungiDB:RO3G_04234"/>
<evidence type="ECO:0000256" key="1">
    <source>
        <dbReference type="SAM" id="Coils"/>
    </source>
</evidence>
<dbReference type="GeneID" id="93611205"/>
<feature type="coiled-coil region" evidence="1">
    <location>
        <begin position="29"/>
        <end position="56"/>
    </location>
</feature>
<dbReference type="RefSeq" id="XP_067514925.1">
    <property type="nucleotide sequence ID" value="XM_067658824.1"/>
</dbReference>
<evidence type="ECO:0000313" key="3">
    <source>
        <dbReference type="Proteomes" id="UP000009138"/>
    </source>
</evidence>
<dbReference type="Proteomes" id="UP000009138">
    <property type="component" value="Unassembled WGS sequence"/>
</dbReference>
<evidence type="ECO:0000313" key="2">
    <source>
        <dbReference type="EMBL" id="EIE79529.1"/>
    </source>
</evidence>
<gene>
    <name evidence="2" type="ORF">RO3G_04234</name>
</gene>
<keyword evidence="3" id="KW-1185">Reference proteome</keyword>
<dbReference type="InParanoid" id="I1BTJ9"/>